<dbReference type="GO" id="GO:0003676">
    <property type="term" value="F:nucleic acid binding"/>
    <property type="evidence" value="ECO:0007669"/>
    <property type="project" value="InterPro"/>
</dbReference>
<dbReference type="Gramene" id="C.cajan_18376.t">
    <property type="protein sequence ID" value="C.cajan_18376.t.cds1"/>
    <property type="gene ID" value="C.cajan_18376"/>
</dbReference>
<feature type="region of interest" description="Disordered" evidence="1">
    <location>
        <begin position="363"/>
        <end position="390"/>
    </location>
</feature>
<proteinExistence type="predicted"/>
<dbReference type="InterPro" id="IPR012337">
    <property type="entry name" value="RNaseH-like_sf"/>
</dbReference>
<dbReference type="SUPFAM" id="SSF53098">
    <property type="entry name" value="Ribonuclease H-like"/>
    <property type="match status" value="1"/>
</dbReference>
<dbReference type="FunFam" id="1.10.340.70:FF:000001">
    <property type="entry name" value="Retrovirus-related Pol polyprotein from transposon gypsy-like Protein"/>
    <property type="match status" value="1"/>
</dbReference>
<dbReference type="Gene3D" id="1.10.340.70">
    <property type="match status" value="1"/>
</dbReference>
<dbReference type="PROSITE" id="PS50994">
    <property type="entry name" value="INTEGRASE"/>
    <property type="match status" value="1"/>
</dbReference>
<gene>
    <name evidence="3" type="ORF">KK1_018912</name>
</gene>
<keyword evidence="4" id="KW-1185">Reference proteome</keyword>
<dbReference type="Pfam" id="PF17921">
    <property type="entry name" value="Integrase_H2C2"/>
    <property type="match status" value="1"/>
</dbReference>
<dbReference type="PANTHER" id="PTHR35046">
    <property type="entry name" value="ZINC KNUCKLE (CCHC-TYPE) FAMILY PROTEIN"/>
    <property type="match status" value="1"/>
</dbReference>
<protein>
    <submittedName>
        <fullName evidence="3">Transposon Ty3-I Gag-Pol polyprotein</fullName>
    </submittedName>
</protein>
<dbReference type="GO" id="GO:0015074">
    <property type="term" value="P:DNA integration"/>
    <property type="evidence" value="ECO:0007669"/>
    <property type="project" value="InterPro"/>
</dbReference>
<dbReference type="InterPro" id="IPR036397">
    <property type="entry name" value="RNaseH_sf"/>
</dbReference>
<dbReference type="PANTHER" id="PTHR35046:SF9">
    <property type="entry name" value="RNA-DIRECTED DNA POLYMERASE"/>
    <property type="match status" value="1"/>
</dbReference>
<evidence type="ECO:0000259" key="2">
    <source>
        <dbReference type="PROSITE" id="PS50994"/>
    </source>
</evidence>
<dbReference type="InterPro" id="IPR001584">
    <property type="entry name" value="Integrase_cat-core"/>
</dbReference>
<dbReference type="InterPro" id="IPR056924">
    <property type="entry name" value="SH3_Tf2-1"/>
</dbReference>
<evidence type="ECO:0000256" key="1">
    <source>
        <dbReference type="SAM" id="MobiDB-lite"/>
    </source>
</evidence>
<dbReference type="Pfam" id="PF24626">
    <property type="entry name" value="SH3_Tf2-1"/>
    <property type="match status" value="1"/>
</dbReference>
<accession>A0A151TB92</accession>
<dbReference type="Gene3D" id="3.30.420.10">
    <property type="entry name" value="Ribonuclease H-like superfamily/Ribonuclease H"/>
    <property type="match status" value="1"/>
</dbReference>
<name>A0A151TB92_CAJCA</name>
<sequence length="432" mass="49683">MGKVCIPKGSIRKLLIKESHEGGLMGHFGVAKTLSFSKERFFWPHMRVDVQRYCSKCIACLQAKSKIMPHGLYTPLPTASTPWVDISIDFILGLPRTQRGHDSIFVVVDRFSKMAHFIPCHKVDDASHISRLFFREVVRLHGIPKTIVSDRDVKFLIHFWKTLWEKLGTQLLFSTTCHPQIDGQTEVVNNSLSTLLRVILKNNKKSWDEHLPHIEFAYNRLVHKTTNLSPFEVVYGFNPLTPFCILPLSSASSYLHKEGVSKADFIKKLHEKVKSQIKKQTKKYIEYNKGRKKLIFEEEDLVWLHLIKERFHTQRKSKLSPRRDGPFKVLQRINDNAHKLDLPFDYGVSNTFNVCDLMPFTGDTNTDDEDVDLRTDPSQEGGYDGGPSKEEACMKAIGPLTRSMVRKLEEASTEEVLLKPLIFMSIEYDSSY</sequence>
<dbReference type="EMBL" id="CM003609">
    <property type="protein sequence ID" value="KYP64319.1"/>
    <property type="molecule type" value="Genomic_DNA"/>
</dbReference>
<evidence type="ECO:0000313" key="3">
    <source>
        <dbReference type="EMBL" id="KYP64319.1"/>
    </source>
</evidence>
<reference evidence="3 4" key="1">
    <citation type="journal article" date="2012" name="Nat. Biotechnol.">
        <title>Draft genome sequence of pigeonpea (Cajanus cajan), an orphan legume crop of resource-poor farmers.</title>
        <authorList>
            <person name="Varshney R.K."/>
            <person name="Chen W."/>
            <person name="Li Y."/>
            <person name="Bharti A.K."/>
            <person name="Saxena R.K."/>
            <person name="Schlueter J.A."/>
            <person name="Donoghue M.T."/>
            <person name="Azam S."/>
            <person name="Fan G."/>
            <person name="Whaley A.M."/>
            <person name="Farmer A.D."/>
            <person name="Sheridan J."/>
            <person name="Iwata A."/>
            <person name="Tuteja R."/>
            <person name="Penmetsa R.V."/>
            <person name="Wu W."/>
            <person name="Upadhyaya H.D."/>
            <person name="Yang S.P."/>
            <person name="Shah T."/>
            <person name="Saxena K.B."/>
            <person name="Michael T."/>
            <person name="McCombie W.R."/>
            <person name="Yang B."/>
            <person name="Zhang G."/>
            <person name="Yang H."/>
            <person name="Wang J."/>
            <person name="Spillane C."/>
            <person name="Cook D.R."/>
            <person name="May G.D."/>
            <person name="Xu X."/>
            <person name="Jackson S.A."/>
        </authorList>
    </citation>
    <scope>NUCLEOTIDE SEQUENCE [LARGE SCALE GENOMIC DNA]</scope>
    <source>
        <strain evidence="4">cv. Asha</strain>
    </source>
</reference>
<dbReference type="Proteomes" id="UP000075243">
    <property type="component" value="Chromosome 7"/>
</dbReference>
<dbReference type="InterPro" id="IPR041588">
    <property type="entry name" value="Integrase_H2C2"/>
</dbReference>
<evidence type="ECO:0000313" key="4">
    <source>
        <dbReference type="Proteomes" id="UP000075243"/>
    </source>
</evidence>
<feature type="domain" description="Integrase catalytic" evidence="2">
    <location>
        <begin position="78"/>
        <end position="238"/>
    </location>
</feature>
<organism evidence="3 4">
    <name type="scientific">Cajanus cajan</name>
    <name type="common">Pigeon pea</name>
    <name type="synonym">Cajanus indicus</name>
    <dbReference type="NCBI Taxonomy" id="3821"/>
    <lineage>
        <taxon>Eukaryota</taxon>
        <taxon>Viridiplantae</taxon>
        <taxon>Streptophyta</taxon>
        <taxon>Embryophyta</taxon>
        <taxon>Tracheophyta</taxon>
        <taxon>Spermatophyta</taxon>
        <taxon>Magnoliopsida</taxon>
        <taxon>eudicotyledons</taxon>
        <taxon>Gunneridae</taxon>
        <taxon>Pentapetalae</taxon>
        <taxon>rosids</taxon>
        <taxon>fabids</taxon>
        <taxon>Fabales</taxon>
        <taxon>Fabaceae</taxon>
        <taxon>Papilionoideae</taxon>
        <taxon>50 kb inversion clade</taxon>
        <taxon>NPAAA clade</taxon>
        <taxon>indigoferoid/millettioid clade</taxon>
        <taxon>Phaseoleae</taxon>
        <taxon>Cajanus</taxon>
    </lineage>
</organism>
<dbReference type="AlphaFoldDB" id="A0A151TB92"/>